<feature type="region of interest" description="Disordered" evidence="1">
    <location>
        <begin position="46"/>
        <end position="71"/>
    </location>
</feature>
<reference evidence="3 4" key="1">
    <citation type="submission" date="2024-03" db="EMBL/GenBank/DDBJ databases">
        <title>A high-quality draft genome sequence of Diaporthe vaccinii, a causative agent of upright dieback and viscid rot disease in cranberry plants.</title>
        <authorList>
            <person name="Sarrasin M."/>
            <person name="Lang B.F."/>
            <person name="Burger G."/>
        </authorList>
    </citation>
    <scope>NUCLEOTIDE SEQUENCE [LARGE SCALE GENOMIC DNA]</scope>
    <source>
        <strain evidence="3 4">IS7</strain>
    </source>
</reference>
<protein>
    <recommendedName>
        <fullName evidence="2">Heterokaryon incompatibility domain-containing protein</fullName>
    </recommendedName>
</protein>
<organism evidence="3 4">
    <name type="scientific">Diaporthe vaccinii</name>
    <dbReference type="NCBI Taxonomy" id="105482"/>
    <lineage>
        <taxon>Eukaryota</taxon>
        <taxon>Fungi</taxon>
        <taxon>Dikarya</taxon>
        <taxon>Ascomycota</taxon>
        <taxon>Pezizomycotina</taxon>
        <taxon>Sordariomycetes</taxon>
        <taxon>Sordariomycetidae</taxon>
        <taxon>Diaporthales</taxon>
        <taxon>Diaporthaceae</taxon>
        <taxon>Diaporthe</taxon>
        <taxon>Diaporthe eres species complex</taxon>
    </lineage>
</organism>
<sequence>MPTTMDPTDCPAARPLREHTYAPITSRGITRVLILDPARNTSDALSGTLCPLELPSDSAGKTPNRPSRTQRQPYEALSYVWGDPTVTETIRLGGDSVLHLTSSIADALRRVRLPGRTRAVWADQICVDQKDKAERSQQVKLMGSVYRCAERVLVWLGRDPGGKAEEARRLIERLDELFSHDGDADKDESVNYNEALAGFPKVQWIALSELNRLDYFGRVWITQEIGGPTPAQLFWGPTCPPIDWEQLVRVARGLHRHRLTQIKTYRLSPNVFLRLYGWFEVGYGLDRPRRQRRFIYNLVDMRFQKASDGRDFVYALLGHWTANVEGASGADGEVGKIVEVDYTKTKAEVYREVAIATLQGHGDSSHPQDLFTLNTVQHWPGWDCPRSLEEFPSWVTQWDNGARQKIVVPLYHTFSASRHRTPSKMGFSTDGRVLTLRGVIVDTIKSVSGEFPANKFRNVNFAAEGVQQRHAAAAQLLFQPWRDLCGSGGRLDSRIEYRPAVEDGAIRTVGRANASALWAYMETVSGMLFGRKNRVRKDRDTRAAHMAAYLAGAFRHRVRADDDATIFELAKKGDAEFFTASVYRIARSKCFSTTMRRGLYVLAPNAVKEGDVLCVLFGGATPYILRRHGSSWLLVGECFVHGMMFGEGIEMLERGEVEEMSFDIE</sequence>
<feature type="domain" description="Heterokaryon incompatibility" evidence="2">
    <location>
        <begin position="74"/>
        <end position="224"/>
    </location>
</feature>
<keyword evidence="4" id="KW-1185">Reference proteome</keyword>
<evidence type="ECO:0000313" key="4">
    <source>
        <dbReference type="Proteomes" id="UP001600888"/>
    </source>
</evidence>
<feature type="compositionally biased region" description="Polar residues" evidence="1">
    <location>
        <begin position="59"/>
        <end position="71"/>
    </location>
</feature>
<gene>
    <name evidence="3" type="ORF">FJTKL_13124</name>
</gene>
<dbReference type="EMBL" id="JBAWTH010000072">
    <property type="protein sequence ID" value="KAL2279731.1"/>
    <property type="molecule type" value="Genomic_DNA"/>
</dbReference>
<comment type="caution">
    <text evidence="3">The sequence shown here is derived from an EMBL/GenBank/DDBJ whole genome shotgun (WGS) entry which is preliminary data.</text>
</comment>
<dbReference type="InterPro" id="IPR052895">
    <property type="entry name" value="HetReg/Transcr_Mod"/>
</dbReference>
<evidence type="ECO:0000313" key="3">
    <source>
        <dbReference type="EMBL" id="KAL2279731.1"/>
    </source>
</evidence>
<dbReference type="PANTHER" id="PTHR24148">
    <property type="entry name" value="ANKYRIN REPEAT DOMAIN-CONTAINING PROTEIN 39 HOMOLOG-RELATED"/>
    <property type="match status" value="1"/>
</dbReference>
<evidence type="ECO:0000256" key="1">
    <source>
        <dbReference type="SAM" id="MobiDB-lite"/>
    </source>
</evidence>
<dbReference type="PANTHER" id="PTHR24148:SF64">
    <property type="entry name" value="HETEROKARYON INCOMPATIBILITY DOMAIN-CONTAINING PROTEIN"/>
    <property type="match status" value="1"/>
</dbReference>
<dbReference type="InterPro" id="IPR010730">
    <property type="entry name" value="HET"/>
</dbReference>
<dbReference type="Pfam" id="PF06985">
    <property type="entry name" value="HET"/>
    <property type="match status" value="1"/>
</dbReference>
<dbReference type="Proteomes" id="UP001600888">
    <property type="component" value="Unassembled WGS sequence"/>
</dbReference>
<name>A0ABR4EBN4_9PEZI</name>
<accession>A0ABR4EBN4</accession>
<proteinExistence type="predicted"/>
<evidence type="ECO:0000259" key="2">
    <source>
        <dbReference type="Pfam" id="PF06985"/>
    </source>
</evidence>